<dbReference type="InterPro" id="IPR002994">
    <property type="entry name" value="Surf1/Shy1"/>
</dbReference>
<dbReference type="Proteomes" id="UP000439994">
    <property type="component" value="Unassembled WGS sequence"/>
</dbReference>
<feature type="transmembrane region" description="Helical" evidence="6">
    <location>
        <begin position="238"/>
        <end position="260"/>
    </location>
</feature>
<protein>
    <recommendedName>
        <fullName evidence="6">SURF1-like protein</fullName>
    </recommendedName>
</protein>
<organism evidence="7 8">
    <name type="scientific">Psychrosphaera haliotis</name>
    <dbReference type="NCBI Taxonomy" id="555083"/>
    <lineage>
        <taxon>Bacteria</taxon>
        <taxon>Pseudomonadati</taxon>
        <taxon>Pseudomonadota</taxon>
        <taxon>Gammaproteobacteria</taxon>
        <taxon>Alteromonadales</taxon>
        <taxon>Pseudoalteromonadaceae</taxon>
        <taxon>Psychrosphaera</taxon>
    </lineage>
</organism>
<evidence type="ECO:0000256" key="6">
    <source>
        <dbReference type="RuleBase" id="RU363076"/>
    </source>
</evidence>
<evidence type="ECO:0000313" key="7">
    <source>
        <dbReference type="EMBL" id="MUH73480.1"/>
    </source>
</evidence>
<dbReference type="RefSeq" id="WP_155696784.1">
    <property type="nucleotide sequence ID" value="NZ_WOCD01000005.1"/>
</dbReference>
<dbReference type="AlphaFoldDB" id="A0A6N8FER8"/>
<dbReference type="OrthoDB" id="9789940at2"/>
<keyword evidence="5 6" id="KW-0472">Membrane</keyword>
<dbReference type="CDD" id="cd06662">
    <property type="entry name" value="SURF1"/>
    <property type="match status" value="1"/>
</dbReference>
<evidence type="ECO:0000256" key="5">
    <source>
        <dbReference type="ARBA" id="ARBA00023136"/>
    </source>
</evidence>
<reference evidence="7 8" key="1">
    <citation type="submission" date="2019-11" db="EMBL/GenBank/DDBJ databases">
        <title>P. haliotis isolates from Z. marina roots.</title>
        <authorList>
            <person name="Cohen M."/>
            <person name="Jospin G."/>
            <person name="Eisen J.A."/>
            <person name="Coil D.A."/>
        </authorList>
    </citation>
    <scope>NUCLEOTIDE SEQUENCE [LARGE SCALE GENOMIC DNA]</scope>
    <source>
        <strain evidence="7 8">UCD-MCMsp1aY</strain>
    </source>
</reference>
<name>A0A6N8FER8_9GAMM</name>
<keyword evidence="6" id="KW-1003">Cell membrane</keyword>
<comment type="subcellular location">
    <subcellularLocation>
        <location evidence="6">Cell membrane</location>
        <topology evidence="6">Multi-pass membrane protein</topology>
    </subcellularLocation>
    <subcellularLocation>
        <location evidence="1">Membrane</location>
    </subcellularLocation>
</comment>
<keyword evidence="3 6" id="KW-0812">Transmembrane</keyword>
<comment type="similarity">
    <text evidence="2 6">Belongs to the SURF1 family.</text>
</comment>
<dbReference type="GO" id="GO:0005886">
    <property type="term" value="C:plasma membrane"/>
    <property type="evidence" value="ECO:0007669"/>
    <property type="project" value="UniProtKB-SubCell"/>
</dbReference>
<gene>
    <name evidence="7" type="ORF">GNP35_13905</name>
</gene>
<feature type="transmembrane region" description="Helical" evidence="6">
    <location>
        <begin position="12"/>
        <end position="32"/>
    </location>
</feature>
<evidence type="ECO:0000256" key="1">
    <source>
        <dbReference type="ARBA" id="ARBA00004370"/>
    </source>
</evidence>
<dbReference type="InterPro" id="IPR045214">
    <property type="entry name" value="Surf1/Surf4"/>
</dbReference>
<keyword evidence="4 6" id="KW-1133">Transmembrane helix</keyword>
<proteinExistence type="inferred from homology"/>
<evidence type="ECO:0000313" key="8">
    <source>
        <dbReference type="Proteomes" id="UP000439994"/>
    </source>
</evidence>
<sequence length="274" mass="30648">MHILKRFKFTPWSLVITVTAFLILCKLGFWQLERAEQKRILLEQTSGVVLSQQNLLNSITLGDVSELNNKEVTLELTLDNRSIWLIDNKIYQGQAGYDVVVPALVGSSVTHTNNDSFVGKSDGFVSNSSVNNGNAYVFVNLGWWKAPATRAELPEVLLPEKVNVTGLLKTTDLEQFTLSDKTGEYSFPQRVQSVNAILEFHKNKTPSTSPVFLYASSNTINQHPQLYKPVVMPPEKHVAYAMQWFLLAVAAVIVFLFASLRSGSSKTKRNNNEV</sequence>
<dbReference type="PROSITE" id="PS50895">
    <property type="entry name" value="SURF1"/>
    <property type="match status" value="1"/>
</dbReference>
<accession>A0A6N8FER8</accession>
<dbReference type="EMBL" id="WOCD01000005">
    <property type="protein sequence ID" value="MUH73480.1"/>
    <property type="molecule type" value="Genomic_DNA"/>
</dbReference>
<dbReference type="Pfam" id="PF02104">
    <property type="entry name" value="SURF1"/>
    <property type="match status" value="1"/>
</dbReference>
<dbReference type="PANTHER" id="PTHR23427:SF2">
    <property type="entry name" value="SURFEIT LOCUS PROTEIN 1"/>
    <property type="match status" value="1"/>
</dbReference>
<comment type="caution">
    <text evidence="7">The sequence shown here is derived from an EMBL/GenBank/DDBJ whole genome shotgun (WGS) entry which is preliminary data.</text>
</comment>
<evidence type="ECO:0000256" key="3">
    <source>
        <dbReference type="ARBA" id="ARBA00022692"/>
    </source>
</evidence>
<evidence type="ECO:0000256" key="4">
    <source>
        <dbReference type="ARBA" id="ARBA00022989"/>
    </source>
</evidence>
<evidence type="ECO:0000256" key="2">
    <source>
        <dbReference type="ARBA" id="ARBA00007165"/>
    </source>
</evidence>
<dbReference type="PANTHER" id="PTHR23427">
    <property type="entry name" value="SURFEIT LOCUS PROTEIN"/>
    <property type="match status" value="1"/>
</dbReference>
<keyword evidence="8" id="KW-1185">Reference proteome</keyword>